<proteinExistence type="predicted"/>
<feature type="transmembrane region" description="Helical" evidence="5">
    <location>
        <begin position="217"/>
        <end position="236"/>
    </location>
</feature>
<keyword evidence="2 5" id="KW-0812">Transmembrane</keyword>
<feature type="domain" description="STAS" evidence="6">
    <location>
        <begin position="453"/>
        <end position="568"/>
    </location>
</feature>
<dbReference type="Pfam" id="PF01740">
    <property type="entry name" value="STAS"/>
    <property type="match status" value="1"/>
</dbReference>
<dbReference type="CDD" id="cd07042">
    <property type="entry name" value="STAS_SulP_like_sulfate_transporter"/>
    <property type="match status" value="1"/>
</dbReference>
<comment type="caution">
    <text evidence="7">The sequence shown here is derived from an EMBL/GenBank/DDBJ whole genome shotgun (WGS) entry which is preliminary data.</text>
</comment>
<dbReference type="OrthoDB" id="9177189at2"/>
<evidence type="ECO:0000313" key="7">
    <source>
        <dbReference type="EMBL" id="RKG84856.1"/>
    </source>
</evidence>
<keyword evidence="3 5" id="KW-1133">Transmembrane helix</keyword>
<sequence>MGQASRHASERTGSSWLARVSPFVASLRGYDSTRLKKDLVGALTVTALHIPEGMAYAQLAGLPPQAALYSTPAALALYALFGSSRQLIVAVSASVSVLSAATVGAMAQQGSPRFVALTAALALMAGAVAALAGVLKLGRIAQFFSASVLSGFVFGLALIIAIKQVPKILGIEGAKGGFFERLGFIFTHLGQTHVLTLIVGAASIAALLLLGRLSKRIPAALAVLVLGIVVSAVLHLDAKGVAIVGPIPSGLVSPQLPHGVGLKDLLGLLPGACGIALVAFAEAIGPARMFAAKHGYEVDPNRELVGLGAANLGGGLFRGFGMGCSLSKSAANDQAGSTTQVASLVTAGLTLLVALFLTGLFRALPEATLGAIVVVAILGMMDVKELVRLFHLRRGDFLGAGVALLGVLAFDVLPGLLIAVGVSLFLTVYRASQPRMSELGRVPGTLDLAATHREASAITLPGLHVFRPEEGLFFANATSLRDEVLTRVRDADVPVREVLLDLELTDDLDVPAADMLAGLHEDLSHRGITLALARVHRPTWRMLERTGVLAKVGPEHIYPQVAAGVEAWMAHHESQAWQEWRLIRDGLYLLRSRVDEAGAGLHGEERHRQEDLLVRLDEADRRMRELLNHLPHAPSGDDDPRGTRH</sequence>
<dbReference type="Proteomes" id="UP000268094">
    <property type="component" value="Unassembled WGS sequence"/>
</dbReference>
<dbReference type="InterPro" id="IPR011547">
    <property type="entry name" value="SLC26A/SulP_dom"/>
</dbReference>
<evidence type="ECO:0000313" key="8">
    <source>
        <dbReference type="Proteomes" id="UP000268094"/>
    </source>
</evidence>
<dbReference type="GO" id="GO:0016020">
    <property type="term" value="C:membrane"/>
    <property type="evidence" value="ECO:0007669"/>
    <property type="project" value="UniProtKB-SubCell"/>
</dbReference>
<keyword evidence="8" id="KW-1185">Reference proteome</keyword>
<accession>A0A3A8IQT7</accession>
<evidence type="ECO:0000259" key="6">
    <source>
        <dbReference type="PROSITE" id="PS50801"/>
    </source>
</evidence>
<evidence type="ECO:0000256" key="4">
    <source>
        <dbReference type="ARBA" id="ARBA00023136"/>
    </source>
</evidence>
<feature type="transmembrane region" description="Helical" evidence="5">
    <location>
        <begin position="265"/>
        <end position="284"/>
    </location>
</feature>
<dbReference type="EMBL" id="RAVZ01000146">
    <property type="protein sequence ID" value="RKG84856.1"/>
    <property type="molecule type" value="Genomic_DNA"/>
</dbReference>
<dbReference type="PANTHER" id="PTHR11814">
    <property type="entry name" value="SULFATE TRANSPORTER"/>
    <property type="match status" value="1"/>
</dbReference>
<dbReference type="InterPro" id="IPR001902">
    <property type="entry name" value="SLC26A/SulP_fam"/>
</dbReference>
<feature type="transmembrane region" description="Helical" evidence="5">
    <location>
        <begin position="87"/>
        <end position="108"/>
    </location>
</feature>
<dbReference type="AlphaFoldDB" id="A0A3A8IQT7"/>
<evidence type="ECO:0000256" key="3">
    <source>
        <dbReference type="ARBA" id="ARBA00022989"/>
    </source>
</evidence>
<evidence type="ECO:0000256" key="2">
    <source>
        <dbReference type="ARBA" id="ARBA00022692"/>
    </source>
</evidence>
<feature type="transmembrane region" description="Helical" evidence="5">
    <location>
        <begin position="341"/>
        <end position="360"/>
    </location>
</feature>
<name>A0A3A8IQT7_9BACT</name>
<dbReference type="InterPro" id="IPR036513">
    <property type="entry name" value="STAS_dom_sf"/>
</dbReference>
<dbReference type="RefSeq" id="WP_120542434.1">
    <property type="nucleotide sequence ID" value="NZ_RAVZ01000146.1"/>
</dbReference>
<feature type="transmembrane region" description="Helical" evidence="5">
    <location>
        <begin position="114"/>
        <end position="135"/>
    </location>
</feature>
<feature type="transmembrane region" description="Helical" evidence="5">
    <location>
        <begin position="182"/>
        <end position="210"/>
    </location>
</feature>
<comment type="subcellular location">
    <subcellularLocation>
        <location evidence="1">Membrane</location>
        <topology evidence="1">Multi-pass membrane protein</topology>
    </subcellularLocation>
</comment>
<dbReference type="Pfam" id="PF00916">
    <property type="entry name" value="Sulfate_transp"/>
    <property type="match status" value="1"/>
</dbReference>
<organism evidence="7 8">
    <name type="scientific">Corallococcus terminator</name>
    <dbReference type="NCBI Taxonomy" id="2316733"/>
    <lineage>
        <taxon>Bacteria</taxon>
        <taxon>Pseudomonadati</taxon>
        <taxon>Myxococcota</taxon>
        <taxon>Myxococcia</taxon>
        <taxon>Myxococcales</taxon>
        <taxon>Cystobacterineae</taxon>
        <taxon>Myxococcaceae</taxon>
        <taxon>Corallococcus</taxon>
    </lineage>
</organism>
<dbReference type="SUPFAM" id="SSF52091">
    <property type="entry name" value="SpoIIaa-like"/>
    <property type="match status" value="1"/>
</dbReference>
<dbReference type="Gene3D" id="3.30.750.24">
    <property type="entry name" value="STAS domain"/>
    <property type="match status" value="1"/>
</dbReference>
<feature type="transmembrane region" description="Helical" evidence="5">
    <location>
        <begin position="403"/>
        <end position="429"/>
    </location>
</feature>
<dbReference type="GO" id="GO:0055085">
    <property type="term" value="P:transmembrane transport"/>
    <property type="evidence" value="ECO:0007669"/>
    <property type="project" value="InterPro"/>
</dbReference>
<keyword evidence="4 5" id="KW-0472">Membrane</keyword>
<dbReference type="InterPro" id="IPR002645">
    <property type="entry name" value="STAS_dom"/>
</dbReference>
<protein>
    <submittedName>
        <fullName evidence="7">Sulfate permease</fullName>
    </submittedName>
</protein>
<feature type="transmembrane region" description="Helical" evidence="5">
    <location>
        <begin position="142"/>
        <end position="162"/>
    </location>
</feature>
<reference evidence="8" key="1">
    <citation type="submission" date="2018-09" db="EMBL/GenBank/DDBJ databases">
        <authorList>
            <person name="Livingstone P.G."/>
            <person name="Whitworth D.E."/>
        </authorList>
    </citation>
    <scope>NUCLEOTIDE SEQUENCE [LARGE SCALE GENOMIC DNA]</scope>
    <source>
        <strain evidence="8">CA054A</strain>
    </source>
</reference>
<evidence type="ECO:0000256" key="5">
    <source>
        <dbReference type="SAM" id="Phobius"/>
    </source>
</evidence>
<dbReference type="PROSITE" id="PS50801">
    <property type="entry name" value="STAS"/>
    <property type="match status" value="1"/>
</dbReference>
<evidence type="ECO:0000256" key="1">
    <source>
        <dbReference type="ARBA" id="ARBA00004141"/>
    </source>
</evidence>
<feature type="transmembrane region" description="Helical" evidence="5">
    <location>
        <begin position="367"/>
        <end position="383"/>
    </location>
</feature>
<gene>
    <name evidence="7" type="primary">sulP</name>
    <name evidence="7" type="ORF">D7V88_21015</name>
</gene>
<dbReference type="NCBIfam" id="TIGR00815">
    <property type="entry name" value="sulP"/>
    <property type="match status" value="1"/>
</dbReference>